<dbReference type="InterPro" id="IPR021527">
    <property type="entry name" value="DUF2795"/>
</dbReference>
<evidence type="ECO:0008006" key="3">
    <source>
        <dbReference type="Google" id="ProtNLM"/>
    </source>
</evidence>
<dbReference type="STRING" id="993073.AS029_10885"/>
<dbReference type="EMBL" id="FMYG01000005">
    <property type="protein sequence ID" value="SDC52520.1"/>
    <property type="molecule type" value="Genomic_DNA"/>
</dbReference>
<reference evidence="1 2" key="1">
    <citation type="submission" date="2016-09" db="EMBL/GenBank/DDBJ databases">
        <authorList>
            <person name="Capua I."/>
            <person name="De Benedictis P."/>
            <person name="Joannis T."/>
            <person name="Lombin L.H."/>
            <person name="Cattoli G."/>
        </authorList>
    </citation>
    <scope>NUCLEOTIDE SEQUENCE [LARGE SCALE GENOMIC DNA]</scope>
    <source>
        <strain evidence="1 2">NIO-1002</strain>
    </source>
</reference>
<sequence>MAELPDAIELQKYLAGVDYPVGRHELIGIAEDNGAPEELLARLRDAKTDEFDSPTEVSSALRD</sequence>
<organism evidence="1 2">
    <name type="scientific">Microbacterium enclense</name>
    <dbReference type="NCBI Taxonomy" id="993073"/>
    <lineage>
        <taxon>Bacteria</taxon>
        <taxon>Bacillati</taxon>
        <taxon>Actinomycetota</taxon>
        <taxon>Actinomycetes</taxon>
        <taxon>Micrococcales</taxon>
        <taxon>Microbacteriaceae</taxon>
        <taxon>Microbacterium</taxon>
    </lineage>
</organism>
<evidence type="ECO:0000313" key="2">
    <source>
        <dbReference type="Proteomes" id="UP000183203"/>
    </source>
</evidence>
<protein>
    <recommendedName>
        <fullName evidence="3">DUF2795 domain-containing protein</fullName>
    </recommendedName>
</protein>
<evidence type="ECO:0000313" key="1">
    <source>
        <dbReference type="EMBL" id="SDC52520.1"/>
    </source>
</evidence>
<name>A0A1G6MAN2_9MICO</name>
<dbReference type="RefSeq" id="WP_058232623.1">
    <property type="nucleotide sequence ID" value="NZ_FMYG01000005.1"/>
</dbReference>
<accession>A0A1G6MAN2</accession>
<gene>
    <name evidence="1" type="ORF">SAMN05216418_2447</name>
</gene>
<dbReference type="OrthoDB" id="6161020at2"/>
<dbReference type="Pfam" id="PF11387">
    <property type="entry name" value="DUF2795"/>
    <property type="match status" value="1"/>
</dbReference>
<dbReference type="AlphaFoldDB" id="A0A1G6MAN2"/>
<proteinExistence type="predicted"/>
<dbReference type="Proteomes" id="UP000183203">
    <property type="component" value="Unassembled WGS sequence"/>
</dbReference>